<dbReference type="Proteomes" id="UP000230750">
    <property type="component" value="Unassembled WGS sequence"/>
</dbReference>
<evidence type="ECO:0000256" key="1">
    <source>
        <dbReference type="SAM" id="MobiDB-lite"/>
    </source>
</evidence>
<feature type="compositionally biased region" description="Basic and acidic residues" evidence="1">
    <location>
        <begin position="159"/>
        <end position="171"/>
    </location>
</feature>
<feature type="compositionally biased region" description="Polar residues" evidence="1">
    <location>
        <begin position="94"/>
        <end position="108"/>
    </location>
</feature>
<evidence type="ECO:0000313" key="3">
    <source>
        <dbReference type="Proteomes" id="UP000230750"/>
    </source>
</evidence>
<evidence type="ECO:0000313" key="2">
    <source>
        <dbReference type="EMBL" id="PIK53412.1"/>
    </source>
</evidence>
<comment type="caution">
    <text evidence="2">The sequence shown here is derived from an EMBL/GenBank/DDBJ whole genome shotgun (WGS) entry which is preliminary data.</text>
</comment>
<reference evidence="2 3" key="1">
    <citation type="journal article" date="2017" name="PLoS Biol.">
        <title>The sea cucumber genome provides insights into morphological evolution and visceral regeneration.</title>
        <authorList>
            <person name="Zhang X."/>
            <person name="Sun L."/>
            <person name="Yuan J."/>
            <person name="Sun Y."/>
            <person name="Gao Y."/>
            <person name="Zhang L."/>
            <person name="Li S."/>
            <person name="Dai H."/>
            <person name="Hamel J.F."/>
            <person name="Liu C."/>
            <person name="Yu Y."/>
            <person name="Liu S."/>
            <person name="Lin W."/>
            <person name="Guo K."/>
            <person name="Jin S."/>
            <person name="Xu P."/>
            <person name="Storey K.B."/>
            <person name="Huan P."/>
            <person name="Zhang T."/>
            <person name="Zhou Y."/>
            <person name="Zhang J."/>
            <person name="Lin C."/>
            <person name="Li X."/>
            <person name="Xing L."/>
            <person name="Huo D."/>
            <person name="Sun M."/>
            <person name="Wang L."/>
            <person name="Mercier A."/>
            <person name="Li F."/>
            <person name="Yang H."/>
            <person name="Xiang J."/>
        </authorList>
    </citation>
    <scope>NUCLEOTIDE SEQUENCE [LARGE SCALE GENOMIC DNA]</scope>
    <source>
        <strain evidence="2">Shaxun</strain>
        <tissue evidence="2">Muscle</tissue>
    </source>
</reference>
<dbReference type="OrthoDB" id="436637at2759"/>
<sequence>MHRISGPAGLSGRIVRNCPVPVPVGYFSKSDRIFLKIWPESSLKKKKGKLKSGKFTTPKAAAPAKPSAAPANENERNPSSLPPPNLLEESASSGFTSTTGEGNHSHLQSLPALPLPDNGNAERNLASNGTPGKGNSVPSQNEDKTCITGKGNLVTSLRNEGRGVKGDSSGK</sequence>
<protein>
    <submittedName>
        <fullName evidence="2">Uncharacterized protein</fullName>
    </submittedName>
</protein>
<feature type="region of interest" description="Disordered" evidence="1">
    <location>
        <begin position="45"/>
        <end position="171"/>
    </location>
</feature>
<organism evidence="2 3">
    <name type="scientific">Stichopus japonicus</name>
    <name type="common">Sea cucumber</name>
    <dbReference type="NCBI Taxonomy" id="307972"/>
    <lineage>
        <taxon>Eukaryota</taxon>
        <taxon>Metazoa</taxon>
        <taxon>Echinodermata</taxon>
        <taxon>Eleutherozoa</taxon>
        <taxon>Echinozoa</taxon>
        <taxon>Holothuroidea</taxon>
        <taxon>Aspidochirotacea</taxon>
        <taxon>Aspidochirotida</taxon>
        <taxon>Stichopodidae</taxon>
        <taxon>Apostichopus</taxon>
    </lineage>
</organism>
<feature type="compositionally biased region" description="Low complexity" evidence="1">
    <location>
        <begin position="58"/>
        <end position="72"/>
    </location>
</feature>
<dbReference type="AlphaFoldDB" id="A0A2G8KZL9"/>
<accession>A0A2G8KZL9</accession>
<keyword evidence="3" id="KW-1185">Reference proteome</keyword>
<name>A0A2G8KZL9_STIJA</name>
<proteinExistence type="predicted"/>
<dbReference type="EMBL" id="MRZV01000288">
    <property type="protein sequence ID" value="PIK53412.1"/>
    <property type="molecule type" value="Genomic_DNA"/>
</dbReference>
<gene>
    <name evidence="2" type="ORF">BSL78_09695</name>
</gene>